<sequence>MRTRRLRSNSLTNGISSMKKKDSMQTRPPFNVNAMTERQQLAFLLRTTAPDENNDDCRELTFGTDEERERNLIQMERKSNEMSYELNCIGKKRARRSDETNAHIQPTTANMHHRTNFGIETMTNQCRDHILVTGIGFREISSRRDTHKAKHHLFCDQSRIQSLPEIESNSFGNERNKPKTSPTSTNDGTHLLSFEQIRNDGRCRTPSKEYADTSNGFWGMNCCALCCPNTCDGPVAPLEVLFLCSQCDKKYPTQRALGRI</sequence>
<evidence type="ECO:0000313" key="2">
    <source>
        <dbReference type="EMBL" id="CCI49175.1"/>
    </source>
</evidence>
<dbReference type="Proteomes" id="UP000053237">
    <property type="component" value="Unassembled WGS sequence"/>
</dbReference>
<feature type="region of interest" description="Disordered" evidence="1">
    <location>
        <begin position="1"/>
        <end position="27"/>
    </location>
</feature>
<feature type="region of interest" description="Disordered" evidence="1">
    <location>
        <begin position="166"/>
        <end position="191"/>
    </location>
</feature>
<dbReference type="EMBL" id="CAIX01000280">
    <property type="protein sequence ID" value="CCI49175.1"/>
    <property type="molecule type" value="Genomic_DNA"/>
</dbReference>
<organism evidence="2 3">
    <name type="scientific">Albugo candida</name>
    <dbReference type="NCBI Taxonomy" id="65357"/>
    <lineage>
        <taxon>Eukaryota</taxon>
        <taxon>Sar</taxon>
        <taxon>Stramenopiles</taxon>
        <taxon>Oomycota</taxon>
        <taxon>Peronosporomycetes</taxon>
        <taxon>Albuginales</taxon>
        <taxon>Albuginaceae</taxon>
        <taxon>Albugo</taxon>
    </lineage>
</organism>
<proteinExistence type="predicted"/>
<comment type="caution">
    <text evidence="2">The sequence shown here is derived from an EMBL/GenBank/DDBJ whole genome shotgun (WGS) entry which is preliminary data.</text>
</comment>
<feature type="compositionally biased region" description="Polar residues" evidence="1">
    <location>
        <begin position="167"/>
        <end position="188"/>
    </location>
</feature>
<dbReference type="OrthoDB" id="167909at2759"/>
<gene>
    <name evidence="2" type="ORF">BN9_104570</name>
</gene>
<reference evidence="2 3" key="1">
    <citation type="submission" date="2012-05" db="EMBL/GenBank/DDBJ databases">
        <title>Recombination and specialization in a pathogen metapopulation.</title>
        <authorList>
            <person name="Gardiner A."/>
            <person name="Kemen E."/>
            <person name="Schultz-Larsen T."/>
            <person name="MacLean D."/>
            <person name="Van Oosterhout C."/>
            <person name="Jones J.D.G."/>
        </authorList>
    </citation>
    <scope>NUCLEOTIDE SEQUENCE [LARGE SCALE GENOMIC DNA]</scope>
    <source>
        <strain evidence="2 3">Ac Nc2</strain>
    </source>
</reference>
<name>A0A024GQJ6_9STRA</name>
<dbReference type="InParanoid" id="A0A024GQJ6"/>
<keyword evidence="3" id="KW-1185">Reference proteome</keyword>
<protein>
    <submittedName>
        <fullName evidence="2">Uncharacterized protein</fullName>
    </submittedName>
</protein>
<evidence type="ECO:0000256" key="1">
    <source>
        <dbReference type="SAM" id="MobiDB-lite"/>
    </source>
</evidence>
<accession>A0A024GQJ6</accession>
<evidence type="ECO:0000313" key="3">
    <source>
        <dbReference type="Proteomes" id="UP000053237"/>
    </source>
</evidence>
<dbReference type="AlphaFoldDB" id="A0A024GQJ6"/>